<dbReference type="GO" id="GO:0016491">
    <property type="term" value="F:oxidoreductase activity"/>
    <property type="evidence" value="ECO:0007669"/>
    <property type="project" value="UniProtKB-KW"/>
</dbReference>
<name>D6SNG2_9BACT</name>
<dbReference type="eggNOG" id="COG0446">
    <property type="taxonomic scope" value="Bacteria"/>
</dbReference>
<dbReference type="Pfam" id="PF02852">
    <property type="entry name" value="Pyr_redox_dim"/>
    <property type="match status" value="1"/>
</dbReference>
<dbReference type="PANTHER" id="PTHR43429:SF1">
    <property type="entry name" value="NAD(P)H SULFUR OXIDOREDUCTASE (COA-DEPENDENT)"/>
    <property type="match status" value="1"/>
</dbReference>
<evidence type="ECO:0000313" key="9">
    <source>
        <dbReference type="Proteomes" id="UP000005496"/>
    </source>
</evidence>
<keyword evidence="4" id="KW-0274">FAD</keyword>
<comment type="similarity">
    <text evidence="2">Belongs to the class-III pyridine nucleotide-disulfide oxidoreductase family.</text>
</comment>
<protein>
    <submittedName>
        <fullName evidence="8">FAD-dependent pyridine nucleotide-disulfide oxidoreductase</fullName>
    </submittedName>
</protein>
<accession>D6SNG2</accession>
<dbReference type="InterPro" id="IPR036873">
    <property type="entry name" value="Rhodanese-like_dom_sf"/>
</dbReference>
<dbReference type="InterPro" id="IPR023753">
    <property type="entry name" value="FAD/NAD-binding_dom"/>
</dbReference>
<evidence type="ECO:0000256" key="6">
    <source>
        <dbReference type="ARBA" id="ARBA00023284"/>
    </source>
</evidence>
<evidence type="ECO:0000256" key="4">
    <source>
        <dbReference type="ARBA" id="ARBA00022827"/>
    </source>
</evidence>
<dbReference type="Pfam" id="PF00581">
    <property type="entry name" value="Rhodanese"/>
    <property type="match status" value="1"/>
</dbReference>
<dbReference type="PANTHER" id="PTHR43429">
    <property type="entry name" value="PYRIDINE NUCLEOTIDE-DISULFIDE OXIDOREDUCTASE DOMAIN-CONTAINING"/>
    <property type="match status" value="1"/>
</dbReference>
<evidence type="ECO:0000313" key="8">
    <source>
        <dbReference type="EMBL" id="EFI34288.1"/>
    </source>
</evidence>
<keyword evidence="6" id="KW-0676">Redox-active center</keyword>
<dbReference type="InterPro" id="IPR016156">
    <property type="entry name" value="FAD/NAD-linked_Rdtase_dimer_sf"/>
</dbReference>
<gene>
    <name evidence="8" type="ORF">Dthio_PD1639</name>
</gene>
<keyword evidence="9" id="KW-1185">Reference proteome</keyword>
<dbReference type="eggNOG" id="COG0607">
    <property type="taxonomic scope" value="Bacteria"/>
</dbReference>
<dbReference type="OrthoDB" id="9769238at2"/>
<keyword evidence="5" id="KW-0560">Oxidoreductase</keyword>
<dbReference type="PRINTS" id="PR00411">
    <property type="entry name" value="PNDRDTASEI"/>
</dbReference>
<comment type="caution">
    <text evidence="8">The sequence shown here is derived from an EMBL/GenBank/DDBJ whole genome shotgun (WGS) entry which is preliminary data.</text>
</comment>
<dbReference type="Proteomes" id="UP000005496">
    <property type="component" value="Unassembled WGS sequence"/>
</dbReference>
<dbReference type="InterPro" id="IPR004099">
    <property type="entry name" value="Pyr_nucl-diS_OxRdtase_dimer"/>
</dbReference>
<dbReference type="EMBL" id="ACJN02000002">
    <property type="protein sequence ID" value="EFI34288.1"/>
    <property type="molecule type" value="Genomic_DNA"/>
</dbReference>
<organism evidence="8 9">
    <name type="scientific">Desulfonatronospira thiodismutans ASO3-1</name>
    <dbReference type="NCBI Taxonomy" id="555779"/>
    <lineage>
        <taxon>Bacteria</taxon>
        <taxon>Pseudomonadati</taxon>
        <taxon>Thermodesulfobacteriota</taxon>
        <taxon>Desulfovibrionia</taxon>
        <taxon>Desulfovibrionales</taxon>
        <taxon>Desulfonatronovibrionaceae</taxon>
        <taxon>Desulfonatronospira</taxon>
    </lineage>
</organism>
<reference evidence="8" key="1">
    <citation type="submission" date="2010-05" db="EMBL/GenBank/DDBJ databases">
        <title>The draft genome of Desulfonatronospira thiodismutans ASO3-1.</title>
        <authorList>
            <consortium name="US DOE Joint Genome Institute (JGI-PGF)"/>
            <person name="Lucas S."/>
            <person name="Copeland A."/>
            <person name="Lapidus A."/>
            <person name="Cheng J.-F."/>
            <person name="Bruce D."/>
            <person name="Goodwin L."/>
            <person name="Pitluck S."/>
            <person name="Chertkov O."/>
            <person name="Brettin T."/>
            <person name="Detter J.C."/>
            <person name="Han C."/>
            <person name="Land M.L."/>
            <person name="Hauser L."/>
            <person name="Kyrpides N."/>
            <person name="Mikhailova N."/>
            <person name="Muyzer G."/>
            <person name="Woyke T."/>
        </authorList>
    </citation>
    <scope>NUCLEOTIDE SEQUENCE [LARGE SCALE GENOMIC DNA]</scope>
    <source>
        <strain evidence="8">ASO3-1</strain>
    </source>
</reference>
<dbReference type="SUPFAM" id="SSF52821">
    <property type="entry name" value="Rhodanese/Cell cycle control phosphatase"/>
    <property type="match status" value="1"/>
</dbReference>
<evidence type="ECO:0000259" key="7">
    <source>
        <dbReference type="PROSITE" id="PS50206"/>
    </source>
</evidence>
<proteinExistence type="inferred from homology"/>
<comment type="cofactor">
    <cofactor evidence="1">
        <name>FAD</name>
        <dbReference type="ChEBI" id="CHEBI:57692"/>
    </cofactor>
</comment>
<dbReference type="CDD" id="cd00158">
    <property type="entry name" value="RHOD"/>
    <property type="match status" value="1"/>
</dbReference>
<sequence>MSQQVVIIGAVALGPKAACRLKRLEPDSRVIMIDENEIISYGGCGIPYYVSGDISDAQELQSTTFHMVRDVSFFREAKDVEVRTRTRALSIDRMARQVHVHDLEKDEKYHLDYDKLVLSTGSSPRKLPLPGVDLPGVYTVSGLEEAIRLKGQISQSGVEKAVVVGAGLIGLEMAEALADLWGIETSVVEIAPQVLPGFISPDIARMVRNVLEENDISVYTGEQVKEIFGEDRVKGVRTDQRELEADMVILAAGVIPNSDLAREAGLEVSPQGAVVVDRHMRTSDEHIFAGGDCVQLQNLVTGKPGYYPMGSMANRQGRVIGTNLAGGNDEFPGAVGSFVVKLFDHAVSGTGLSIETASRQGFDAVSAFVTQFDKSHFYPEKDLLYLELVVERGTGRILGLQGLSTGGDSLKGRIDCVAALLPGKPTTKDLSNLEVSYSPPFGSAMDALNSLGNVAENILQGFNKGLRPAEFAELWEKRQDKDVVFLDCRDEDNARPFMDKYPEKWKNVKAETLDLNLDKVPQAETVVLLCNNGARSYEARLKLARHGITNTLNVHGGMSMIKKWGVDI</sequence>
<dbReference type="SUPFAM" id="SSF55424">
    <property type="entry name" value="FAD/NAD-linked reductases, dimerisation (C-terminal) domain"/>
    <property type="match status" value="1"/>
</dbReference>
<evidence type="ECO:0000256" key="1">
    <source>
        <dbReference type="ARBA" id="ARBA00001974"/>
    </source>
</evidence>
<dbReference type="RefSeq" id="WP_008869616.1">
    <property type="nucleotide sequence ID" value="NZ_ACJN02000002.1"/>
</dbReference>
<keyword evidence="3" id="KW-0285">Flavoprotein</keyword>
<evidence type="ECO:0000256" key="2">
    <source>
        <dbReference type="ARBA" id="ARBA00009130"/>
    </source>
</evidence>
<dbReference type="InterPro" id="IPR050260">
    <property type="entry name" value="FAD-bd_OxRdtase"/>
</dbReference>
<evidence type="ECO:0000256" key="3">
    <source>
        <dbReference type="ARBA" id="ARBA00022630"/>
    </source>
</evidence>
<dbReference type="Gene3D" id="3.50.50.60">
    <property type="entry name" value="FAD/NAD(P)-binding domain"/>
    <property type="match status" value="2"/>
</dbReference>
<dbReference type="Gene3D" id="3.40.250.10">
    <property type="entry name" value="Rhodanese-like domain"/>
    <property type="match status" value="1"/>
</dbReference>
<dbReference type="AlphaFoldDB" id="D6SNG2"/>
<dbReference type="InterPro" id="IPR036188">
    <property type="entry name" value="FAD/NAD-bd_sf"/>
</dbReference>
<feature type="domain" description="Rhodanese" evidence="7">
    <location>
        <begin position="479"/>
        <end position="562"/>
    </location>
</feature>
<dbReference type="Pfam" id="PF07992">
    <property type="entry name" value="Pyr_redox_2"/>
    <property type="match status" value="1"/>
</dbReference>
<evidence type="ECO:0000256" key="5">
    <source>
        <dbReference type="ARBA" id="ARBA00023002"/>
    </source>
</evidence>
<dbReference type="PRINTS" id="PR00368">
    <property type="entry name" value="FADPNR"/>
</dbReference>
<dbReference type="PROSITE" id="PS50206">
    <property type="entry name" value="RHODANESE_3"/>
    <property type="match status" value="1"/>
</dbReference>
<dbReference type="SUPFAM" id="SSF51905">
    <property type="entry name" value="FAD/NAD(P)-binding domain"/>
    <property type="match status" value="1"/>
</dbReference>
<dbReference type="InterPro" id="IPR001763">
    <property type="entry name" value="Rhodanese-like_dom"/>
</dbReference>